<dbReference type="InterPro" id="IPR001647">
    <property type="entry name" value="HTH_TetR"/>
</dbReference>
<feature type="DNA-binding region" description="H-T-H motif" evidence="4">
    <location>
        <begin position="29"/>
        <end position="48"/>
    </location>
</feature>
<dbReference type="PROSITE" id="PS50977">
    <property type="entry name" value="HTH_TETR_2"/>
    <property type="match status" value="1"/>
</dbReference>
<evidence type="ECO:0000313" key="6">
    <source>
        <dbReference type="EMBL" id="NKY97780.1"/>
    </source>
</evidence>
<sequence length="190" mass="20552">MAPRGEDVKGRLIRAAAELISERGWSAVSTRTLAERAGVGPGLVHYHFPSLQALLTQAATQAITAIVEEAAHLLGPTTTPEQGLALILRDLDRYPGDDPASRLVTETYLAATRDPGLREAVTGVLDLMRRHLTDWLTHADVPEPRQTATVLAATLDGILLHRALTPDLTSTEIEPVLRRLLTHHTPGAHP</sequence>
<dbReference type="Pfam" id="PF00440">
    <property type="entry name" value="TetR_N"/>
    <property type="match status" value="1"/>
</dbReference>
<dbReference type="InterPro" id="IPR041583">
    <property type="entry name" value="TetR_C_31"/>
</dbReference>
<reference evidence="6 7" key="1">
    <citation type="submission" date="2020-04" db="EMBL/GenBank/DDBJ databases">
        <title>MicrobeNet Type strains.</title>
        <authorList>
            <person name="Nicholson A.C."/>
        </authorList>
    </citation>
    <scope>NUCLEOTIDE SEQUENCE [LARGE SCALE GENOMIC DNA]</scope>
    <source>
        <strain evidence="6 7">ATCC 23612</strain>
    </source>
</reference>
<dbReference type="InterPro" id="IPR009057">
    <property type="entry name" value="Homeodomain-like_sf"/>
</dbReference>
<evidence type="ECO:0000256" key="3">
    <source>
        <dbReference type="ARBA" id="ARBA00023163"/>
    </source>
</evidence>
<feature type="domain" description="HTH tetR-type" evidence="5">
    <location>
        <begin position="6"/>
        <end position="66"/>
    </location>
</feature>
<comment type="caution">
    <text evidence="6">The sequence shown here is derived from an EMBL/GenBank/DDBJ whole genome shotgun (WGS) entry which is preliminary data.</text>
</comment>
<keyword evidence="2 4" id="KW-0238">DNA-binding</keyword>
<evidence type="ECO:0000259" key="5">
    <source>
        <dbReference type="PROSITE" id="PS50977"/>
    </source>
</evidence>
<name>A0A7X6RPG4_9ACTN</name>
<protein>
    <submittedName>
        <fullName evidence="6">TetR/AcrR family transcriptional regulator</fullName>
    </submittedName>
</protein>
<evidence type="ECO:0000256" key="2">
    <source>
        <dbReference type="ARBA" id="ARBA00023125"/>
    </source>
</evidence>
<dbReference type="PANTHER" id="PTHR30055:SF234">
    <property type="entry name" value="HTH-TYPE TRANSCRIPTIONAL REGULATOR BETI"/>
    <property type="match status" value="1"/>
</dbReference>
<gene>
    <name evidence="6" type="ORF">HGB44_08860</name>
</gene>
<keyword evidence="3" id="KW-0804">Transcription</keyword>
<evidence type="ECO:0000256" key="1">
    <source>
        <dbReference type="ARBA" id="ARBA00023015"/>
    </source>
</evidence>
<dbReference type="InterPro" id="IPR050109">
    <property type="entry name" value="HTH-type_TetR-like_transc_reg"/>
</dbReference>
<evidence type="ECO:0000256" key="4">
    <source>
        <dbReference type="PROSITE-ProRule" id="PRU00335"/>
    </source>
</evidence>
<proteinExistence type="predicted"/>
<dbReference type="GO" id="GO:0003700">
    <property type="term" value="F:DNA-binding transcription factor activity"/>
    <property type="evidence" value="ECO:0007669"/>
    <property type="project" value="TreeGrafter"/>
</dbReference>
<dbReference type="AlphaFoldDB" id="A0A7X6RPG4"/>
<dbReference type="PRINTS" id="PR00455">
    <property type="entry name" value="HTHTETR"/>
</dbReference>
<dbReference type="GO" id="GO:0000976">
    <property type="term" value="F:transcription cis-regulatory region binding"/>
    <property type="evidence" value="ECO:0007669"/>
    <property type="project" value="TreeGrafter"/>
</dbReference>
<keyword evidence="7" id="KW-1185">Reference proteome</keyword>
<dbReference type="Gene3D" id="1.10.357.10">
    <property type="entry name" value="Tetracycline Repressor, domain 2"/>
    <property type="match status" value="1"/>
</dbReference>
<dbReference type="Pfam" id="PF17940">
    <property type="entry name" value="TetR_C_31"/>
    <property type="match status" value="1"/>
</dbReference>
<dbReference type="EMBL" id="JAAXPG010000007">
    <property type="protein sequence ID" value="NKY97780.1"/>
    <property type="molecule type" value="Genomic_DNA"/>
</dbReference>
<evidence type="ECO:0000313" key="7">
    <source>
        <dbReference type="Proteomes" id="UP000553209"/>
    </source>
</evidence>
<dbReference type="PANTHER" id="PTHR30055">
    <property type="entry name" value="HTH-TYPE TRANSCRIPTIONAL REGULATOR RUTR"/>
    <property type="match status" value="1"/>
</dbReference>
<dbReference type="InterPro" id="IPR036271">
    <property type="entry name" value="Tet_transcr_reg_TetR-rel_C_sf"/>
</dbReference>
<dbReference type="SUPFAM" id="SSF48498">
    <property type="entry name" value="Tetracyclin repressor-like, C-terminal domain"/>
    <property type="match status" value="1"/>
</dbReference>
<dbReference type="Proteomes" id="UP000553209">
    <property type="component" value="Unassembled WGS sequence"/>
</dbReference>
<accession>A0A7X6RPG4</accession>
<organism evidence="6 7">
    <name type="scientific">Nocardiopsis alborubida</name>
    <dbReference type="NCBI Taxonomy" id="146802"/>
    <lineage>
        <taxon>Bacteria</taxon>
        <taxon>Bacillati</taxon>
        <taxon>Actinomycetota</taxon>
        <taxon>Actinomycetes</taxon>
        <taxon>Streptosporangiales</taxon>
        <taxon>Nocardiopsidaceae</taxon>
        <taxon>Nocardiopsis</taxon>
    </lineage>
</organism>
<keyword evidence="1" id="KW-0805">Transcription regulation</keyword>
<dbReference type="SUPFAM" id="SSF46689">
    <property type="entry name" value="Homeodomain-like"/>
    <property type="match status" value="1"/>
</dbReference>
<dbReference type="RefSeq" id="WP_061080999.1">
    <property type="nucleotide sequence ID" value="NZ_JAAXPG010000007.1"/>
</dbReference>